<dbReference type="EMBL" id="SMLL01000005">
    <property type="protein sequence ID" value="TFY98437.1"/>
    <property type="molecule type" value="Genomic_DNA"/>
</dbReference>
<dbReference type="PROSITE" id="PS51257">
    <property type="entry name" value="PROKAR_LIPOPROTEIN"/>
    <property type="match status" value="1"/>
</dbReference>
<keyword evidence="4" id="KW-1185">Reference proteome</keyword>
<sequence length="394" mass="40132">MHTKVRPLFPVAALGATLLVTACGGGGGGEAQGTVRMALTDAPACGYDHVYVTVEKVRLHKSDEAAESEGGWEEIVLATPKRLDLLELTNGTLEELGQTEVPSGSYRQVRLVLAENQAGAPLANAVQPTGGALVPLRTPSAQQSGLKLKTRIDVEPAGLADLVLDFDACRSVVKAGNSGAYNLKPVLSLAQRVQTGIQGYVSTTMTLGSTLVSAQQNGVVVRSSAPDATGRFVLPFLGAGNYDVVITSAGRATAVLTSVPVSTATTTLNGTATAFLPPTSAMRQVSGTARTGTVTPTTVTTADVRATQPLTGGPVIQVAATPVDATDGTYRFDLPAAAPVKASYTLGGTPVFAADVPVAGKYTVQASAPGFTTGVTQAADVSTANAVVDLQFGP</sequence>
<dbReference type="Proteomes" id="UP000297564">
    <property type="component" value="Unassembled WGS sequence"/>
</dbReference>
<feature type="signal peptide" evidence="1">
    <location>
        <begin position="1"/>
        <end position="22"/>
    </location>
</feature>
<evidence type="ECO:0000313" key="3">
    <source>
        <dbReference type="EMBL" id="TFY98437.1"/>
    </source>
</evidence>
<dbReference type="AlphaFoldDB" id="A0A4Z0BJI8"/>
<organism evidence="3 4">
    <name type="scientific">Ramlibacter rhizophilus</name>
    <dbReference type="NCBI Taxonomy" id="1781167"/>
    <lineage>
        <taxon>Bacteria</taxon>
        <taxon>Pseudomonadati</taxon>
        <taxon>Pseudomonadota</taxon>
        <taxon>Betaproteobacteria</taxon>
        <taxon>Burkholderiales</taxon>
        <taxon>Comamonadaceae</taxon>
        <taxon>Ramlibacter</taxon>
    </lineage>
</organism>
<reference evidence="3 4" key="1">
    <citation type="submission" date="2019-03" db="EMBL/GenBank/DDBJ databases">
        <title>Ramlibacter rhizophilus CCTCC AB2015357, whole genome shotgun sequence.</title>
        <authorList>
            <person name="Zhang X."/>
            <person name="Feng G."/>
            <person name="Zhu H."/>
        </authorList>
    </citation>
    <scope>NUCLEOTIDE SEQUENCE [LARGE SCALE GENOMIC DNA]</scope>
    <source>
        <strain evidence="3 4">CCTCC AB2015357</strain>
    </source>
</reference>
<proteinExistence type="predicted"/>
<evidence type="ECO:0000256" key="1">
    <source>
        <dbReference type="SAM" id="SignalP"/>
    </source>
</evidence>
<comment type="caution">
    <text evidence="3">The sequence shown here is derived from an EMBL/GenBank/DDBJ whole genome shotgun (WGS) entry which is preliminary data.</text>
</comment>
<gene>
    <name evidence="3" type="ORF">EZ242_12875</name>
</gene>
<feature type="domain" description="DUF4382" evidence="2">
    <location>
        <begin position="32"/>
        <end position="185"/>
    </location>
</feature>
<feature type="chain" id="PRO_5021226173" evidence="1">
    <location>
        <begin position="23"/>
        <end position="394"/>
    </location>
</feature>
<dbReference type="OrthoDB" id="2111471at2"/>
<evidence type="ECO:0000259" key="2">
    <source>
        <dbReference type="Pfam" id="PF14321"/>
    </source>
</evidence>
<accession>A0A4Z0BJI8</accession>
<dbReference type="RefSeq" id="WP_135285588.1">
    <property type="nucleotide sequence ID" value="NZ_SMLL01000005.1"/>
</dbReference>
<keyword evidence="1" id="KW-0732">Signal</keyword>
<dbReference type="Pfam" id="PF14321">
    <property type="entry name" value="DUF4382"/>
    <property type="match status" value="1"/>
</dbReference>
<protein>
    <submittedName>
        <fullName evidence="3">DUF4382 domain-containing protein</fullName>
    </submittedName>
</protein>
<evidence type="ECO:0000313" key="4">
    <source>
        <dbReference type="Proteomes" id="UP000297564"/>
    </source>
</evidence>
<dbReference type="InterPro" id="IPR025491">
    <property type="entry name" value="DUF4382"/>
</dbReference>
<name>A0A4Z0BJI8_9BURK</name>